<evidence type="ECO:0000256" key="1">
    <source>
        <dbReference type="SAM" id="Phobius"/>
    </source>
</evidence>
<protein>
    <recommendedName>
        <fullName evidence="4">Chemotaxis methyl-accepting receptor HlyB-like 4HB MCP domain-containing protein</fullName>
    </recommendedName>
</protein>
<proteinExistence type="predicted"/>
<dbReference type="AlphaFoldDB" id="A0A4P7UK18"/>
<keyword evidence="1" id="KW-0812">Transmembrane</keyword>
<dbReference type="EMBL" id="CP036295">
    <property type="protein sequence ID" value="QCC86763.1"/>
    <property type="molecule type" value="Genomic_DNA"/>
</dbReference>
<evidence type="ECO:0000313" key="2">
    <source>
        <dbReference type="EMBL" id="QCC86763.1"/>
    </source>
</evidence>
<feature type="transmembrane region" description="Helical" evidence="1">
    <location>
        <begin position="12"/>
        <end position="33"/>
    </location>
</feature>
<gene>
    <name evidence="2" type="ORF">DDIC_12910</name>
</gene>
<evidence type="ECO:0000313" key="3">
    <source>
        <dbReference type="Proteomes" id="UP000297065"/>
    </source>
</evidence>
<organism evidence="2 3">
    <name type="scientific">Desulfovibrio desulfuricans</name>
    <dbReference type="NCBI Taxonomy" id="876"/>
    <lineage>
        <taxon>Bacteria</taxon>
        <taxon>Pseudomonadati</taxon>
        <taxon>Thermodesulfobacteriota</taxon>
        <taxon>Desulfovibrionia</taxon>
        <taxon>Desulfovibrionales</taxon>
        <taxon>Desulfovibrionaceae</taxon>
        <taxon>Desulfovibrio</taxon>
    </lineage>
</organism>
<dbReference type="RefSeq" id="WP_136400817.1">
    <property type="nucleotide sequence ID" value="NZ_CP036295.1"/>
</dbReference>
<reference evidence="2 3" key="1">
    <citation type="submission" date="2019-02" db="EMBL/GenBank/DDBJ databases">
        <title>Complete Genome Sequence of Desulfovibrio desulfuricans IC1, a Sulfonate Utilizing Anaerobe.</title>
        <authorList>
            <person name="Day L.A."/>
            <person name="De Leon K.B."/>
            <person name="Wall J.D."/>
        </authorList>
    </citation>
    <scope>NUCLEOTIDE SEQUENCE [LARGE SCALE GENOMIC DNA]</scope>
    <source>
        <strain evidence="2 3">IC1</strain>
    </source>
</reference>
<sequence>MLKNISVARKFVILIVLVFVGMTGLFSISTYTITKSSIGSATYQSIDRSKDLLADILPPPLYVIETYLDALQLISTHDADVQEKLYGSIAQHNKDFLQQYNRWHASDIDPQIKLILDQELYPTGSAVFEIIESKVKPAVKGNNRSEAETVTDSQLTPAYHKHREVVVKLATLLDVYSHKVAEEGRNVVEAGRILFTAIFIFGLGSSRSSRWVLPWALSNRSENA</sequence>
<keyword evidence="1" id="KW-1133">Transmembrane helix</keyword>
<evidence type="ECO:0008006" key="4">
    <source>
        <dbReference type="Google" id="ProtNLM"/>
    </source>
</evidence>
<name>A0A4P7UK18_DESDE</name>
<accession>A0A4P7UK18</accession>
<dbReference type="Proteomes" id="UP000297065">
    <property type="component" value="Chromosome"/>
</dbReference>
<keyword evidence="1" id="KW-0472">Membrane</keyword>
<dbReference type="OrthoDB" id="9791237at2"/>